<dbReference type="RefSeq" id="XP_009046146.1">
    <property type="nucleotide sequence ID" value="XM_009047898.1"/>
</dbReference>
<evidence type="ECO:0000256" key="6">
    <source>
        <dbReference type="ARBA" id="ARBA00023136"/>
    </source>
</evidence>
<dbReference type="CDD" id="cd02510">
    <property type="entry name" value="pp-GalNAc-T"/>
    <property type="match status" value="1"/>
</dbReference>
<evidence type="ECO:0000256" key="1">
    <source>
        <dbReference type="ARBA" id="ARBA00001936"/>
    </source>
</evidence>
<organism evidence="12 13">
    <name type="scientific">Lottia gigantea</name>
    <name type="common">Giant owl limpet</name>
    <dbReference type="NCBI Taxonomy" id="225164"/>
    <lineage>
        <taxon>Eukaryota</taxon>
        <taxon>Metazoa</taxon>
        <taxon>Spiralia</taxon>
        <taxon>Lophotrochozoa</taxon>
        <taxon>Mollusca</taxon>
        <taxon>Gastropoda</taxon>
        <taxon>Patellogastropoda</taxon>
        <taxon>Lottioidea</taxon>
        <taxon>Lottiidae</taxon>
        <taxon>Lottia</taxon>
    </lineage>
</organism>
<evidence type="ECO:0000256" key="4">
    <source>
        <dbReference type="ARBA" id="ARBA00022968"/>
    </source>
</evidence>
<keyword evidence="3" id="KW-0812">Transmembrane</keyword>
<dbReference type="EMBL" id="KB200084">
    <property type="protein sequence ID" value="ESP03223.1"/>
    <property type="molecule type" value="Genomic_DNA"/>
</dbReference>
<dbReference type="Pfam" id="PF00535">
    <property type="entry name" value="Glycos_transf_2"/>
    <property type="match status" value="1"/>
</dbReference>
<gene>
    <name evidence="12" type="ORF">LOTGIDRAFT_137806</name>
</gene>
<comment type="subcellular location">
    <subcellularLocation>
        <location evidence="10">Endomembrane system</location>
        <topology evidence="10">Single-pass type II membrane protein</topology>
    </subcellularLocation>
</comment>
<feature type="domain" description="Glycosyltransferase 2-like" evidence="11">
    <location>
        <begin position="93"/>
        <end position="275"/>
    </location>
</feature>
<dbReference type="OrthoDB" id="5988548at2759"/>
<dbReference type="SUPFAM" id="SSF53448">
    <property type="entry name" value="Nucleotide-diphospho-sugar transferases"/>
    <property type="match status" value="1"/>
</dbReference>
<dbReference type="CTD" id="20233952"/>
<dbReference type="FunFam" id="3.90.550.10:FF:000053">
    <property type="entry name" value="Polypeptide N-acetylgalactosaminyltransferase"/>
    <property type="match status" value="1"/>
</dbReference>
<dbReference type="KEGG" id="lgi:LOTGIDRAFT_137806"/>
<keyword evidence="5" id="KW-1133">Transmembrane helix</keyword>
<reference evidence="12 13" key="1">
    <citation type="journal article" date="2013" name="Nature">
        <title>Insights into bilaterian evolution from three spiralian genomes.</title>
        <authorList>
            <person name="Simakov O."/>
            <person name="Marletaz F."/>
            <person name="Cho S.J."/>
            <person name="Edsinger-Gonzales E."/>
            <person name="Havlak P."/>
            <person name="Hellsten U."/>
            <person name="Kuo D.H."/>
            <person name="Larsson T."/>
            <person name="Lv J."/>
            <person name="Arendt D."/>
            <person name="Savage R."/>
            <person name="Osoegawa K."/>
            <person name="de Jong P."/>
            <person name="Grimwood J."/>
            <person name="Chapman J.A."/>
            <person name="Shapiro H."/>
            <person name="Aerts A."/>
            <person name="Otillar R.P."/>
            <person name="Terry A.Y."/>
            <person name="Boore J.L."/>
            <person name="Grigoriev I.V."/>
            <person name="Lindberg D.R."/>
            <person name="Seaver E.C."/>
            <person name="Weisblat D.A."/>
            <person name="Putnam N.H."/>
            <person name="Rokhsar D.S."/>
        </authorList>
    </citation>
    <scope>NUCLEOTIDE SEQUENCE [LARGE SCALE GENOMIC DNA]</scope>
</reference>
<evidence type="ECO:0000256" key="2">
    <source>
        <dbReference type="ARBA" id="ARBA00005680"/>
    </source>
</evidence>
<dbReference type="GO" id="GO:0005794">
    <property type="term" value="C:Golgi apparatus"/>
    <property type="evidence" value="ECO:0007669"/>
    <property type="project" value="TreeGrafter"/>
</dbReference>
<dbReference type="Proteomes" id="UP000030746">
    <property type="component" value="Unassembled WGS sequence"/>
</dbReference>
<dbReference type="Gene3D" id="3.90.550.10">
    <property type="entry name" value="Spore Coat Polysaccharide Biosynthesis Protein SpsA, Chain A"/>
    <property type="match status" value="1"/>
</dbReference>
<comment type="similarity">
    <text evidence="2">Belongs to the glycosyltransferase 2 family. GalNAc-T subfamily.</text>
</comment>
<comment type="cofactor">
    <cofactor evidence="1">
        <name>Mn(2+)</name>
        <dbReference type="ChEBI" id="CHEBI:29035"/>
    </cofactor>
</comment>
<dbReference type="AlphaFoldDB" id="V4AZR6"/>
<dbReference type="STRING" id="225164.V4AZR6"/>
<accession>V4AZR6</accession>
<evidence type="ECO:0000259" key="11">
    <source>
        <dbReference type="Pfam" id="PF00535"/>
    </source>
</evidence>
<dbReference type="PANTHER" id="PTHR11675">
    <property type="entry name" value="N-ACETYLGALACTOSAMINYLTRANSFERASE"/>
    <property type="match status" value="1"/>
</dbReference>
<dbReference type="InterPro" id="IPR001173">
    <property type="entry name" value="Glyco_trans_2-like"/>
</dbReference>
<keyword evidence="8" id="KW-0325">Glycoprotein</keyword>
<keyword evidence="7" id="KW-1015">Disulfide bond</keyword>
<evidence type="ECO:0000256" key="7">
    <source>
        <dbReference type="ARBA" id="ARBA00023157"/>
    </source>
</evidence>
<protein>
    <recommendedName>
        <fullName evidence="11">Glycosyltransferase 2-like domain-containing protein</fullName>
    </recommendedName>
</protein>
<dbReference type="InterPro" id="IPR045885">
    <property type="entry name" value="GalNAc-T"/>
</dbReference>
<keyword evidence="4" id="KW-0735">Signal-anchor</keyword>
<dbReference type="GO" id="GO:0006493">
    <property type="term" value="P:protein O-linked glycosylation"/>
    <property type="evidence" value="ECO:0007669"/>
    <property type="project" value="TreeGrafter"/>
</dbReference>
<evidence type="ECO:0000256" key="5">
    <source>
        <dbReference type="ARBA" id="ARBA00022989"/>
    </source>
</evidence>
<sequence length="399" mass="46223">MLAVSLLYIHYVYKHTYGGPPQSFFEEEYLKETYELGVLKDHFDEQQHAEGYRLHRFNQFLSDKLNPNRPVKDFRCDLCKAIKYNTSSLPTVSVIISFINEANSTLMRTVHSVINRTPVNLLTEIILIDDFSNSENLQKPLEEYVESHFKKVRLFRNTERKGLIYSRIRGSKEATGQVLMFLDSHCEVNVGWIEPLLTRIKENRQTVVSPIVDNIDSDTMVYKNTVLLKAGFRWNLLFRWEALPDGIENNLIEKCLPLASPTMAGGLFAIDKEYFREIGEYDPHLKIWGGENLELSFKVWQCGGRVEIIPCSRAGHVFRKSRPNAGPSNTLLRNTARVASVWMDEYKKYFYAANPKARDVDIGDISVQLKLKEKLGCRSFKWYLENIYPEQVSWSLDSI</sequence>
<dbReference type="InterPro" id="IPR029044">
    <property type="entry name" value="Nucleotide-diphossugar_trans"/>
</dbReference>
<evidence type="ECO:0000313" key="13">
    <source>
        <dbReference type="Proteomes" id="UP000030746"/>
    </source>
</evidence>
<keyword evidence="13" id="KW-1185">Reference proteome</keyword>
<evidence type="ECO:0000313" key="12">
    <source>
        <dbReference type="EMBL" id="ESP03223.1"/>
    </source>
</evidence>
<dbReference type="PANTHER" id="PTHR11675:SF126">
    <property type="entry name" value="RICIN B LECTIN DOMAIN-CONTAINING PROTEIN"/>
    <property type="match status" value="1"/>
</dbReference>
<proteinExistence type="inferred from homology"/>
<dbReference type="OMA" id="THEHGAN"/>
<dbReference type="HOGENOM" id="CLU_013477_0_0_1"/>
<dbReference type="GeneID" id="20233952"/>
<evidence type="ECO:0000256" key="9">
    <source>
        <dbReference type="ARBA" id="ARBA00023211"/>
    </source>
</evidence>
<keyword evidence="9" id="KW-0464">Manganese</keyword>
<dbReference type="GO" id="GO:0004653">
    <property type="term" value="F:polypeptide N-acetylgalactosaminyltransferase activity"/>
    <property type="evidence" value="ECO:0007669"/>
    <property type="project" value="TreeGrafter"/>
</dbReference>
<name>V4AZR6_LOTGI</name>
<keyword evidence="6" id="KW-0472">Membrane</keyword>
<evidence type="ECO:0000256" key="3">
    <source>
        <dbReference type="ARBA" id="ARBA00022692"/>
    </source>
</evidence>
<evidence type="ECO:0000256" key="10">
    <source>
        <dbReference type="ARBA" id="ARBA00060399"/>
    </source>
</evidence>
<evidence type="ECO:0000256" key="8">
    <source>
        <dbReference type="ARBA" id="ARBA00023180"/>
    </source>
</evidence>